<dbReference type="Pfam" id="PF01227">
    <property type="entry name" value="GTP_cyclohydroI"/>
    <property type="match status" value="1"/>
</dbReference>
<dbReference type="PANTHER" id="PTHR11109">
    <property type="entry name" value="GTP CYCLOHYDROLASE I"/>
    <property type="match status" value="1"/>
</dbReference>
<dbReference type="PROSITE" id="PS00859">
    <property type="entry name" value="GTP_CYCLOHYDROL_1_1"/>
    <property type="match status" value="1"/>
</dbReference>
<dbReference type="Gene3D" id="1.10.286.10">
    <property type="match status" value="1"/>
</dbReference>
<evidence type="ECO:0000256" key="1">
    <source>
        <dbReference type="ARBA" id="ARBA00001052"/>
    </source>
</evidence>
<keyword evidence="4 6" id="KW-0554">One-carbon metabolism</keyword>
<dbReference type="AlphaFoldDB" id="A0A2N0VM10"/>
<dbReference type="OrthoDB" id="9801207at2"/>
<keyword evidence="6" id="KW-0547">Nucleotide-binding</keyword>
<feature type="domain" description="GTP cyclohydrolase I" evidence="7">
    <location>
        <begin position="50"/>
        <end position="225"/>
    </location>
</feature>
<evidence type="ECO:0000259" key="7">
    <source>
        <dbReference type="Pfam" id="PF01227"/>
    </source>
</evidence>
<dbReference type="InterPro" id="IPR018234">
    <property type="entry name" value="GTP_CycHdrlase_I_CS"/>
</dbReference>
<dbReference type="NCBIfam" id="NF006826">
    <property type="entry name" value="PRK09347.1-3"/>
    <property type="match status" value="1"/>
</dbReference>
<organism evidence="8 9">
    <name type="scientific">Rhodohalobacter barkolensis</name>
    <dbReference type="NCBI Taxonomy" id="2053187"/>
    <lineage>
        <taxon>Bacteria</taxon>
        <taxon>Pseudomonadati</taxon>
        <taxon>Balneolota</taxon>
        <taxon>Balneolia</taxon>
        <taxon>Balneolales</taxon>
        <taxon>Balneolaceae</taxon>
        <taxon>Rhodohalobacter</taxon>
    </lineage>
</organism>
<sequence length="234" mass="26787">MSKEKNVVDSLELNHAEADEIGDDHISTSVKTPLREGAFDLTDSEKIEEIEKHFAHIMHALGLDLNDESLSGTPHRVAKMYVKEIFQGLNPKNRPEARKFGNKYEYGDMVVVKNINVTSFCEHHFLPFIGKAHVAYHSTGKVIGLSKINRIVDYYARRPQVQERLTLQIADELETALESKDVAVFIESKHFCVSTRGIQDRESSTVTTEYRGQFKKEMIQQRFIDYIKTQTELA</sequence>
<dbReference type="InterPro" id="IPR043134">
    <property type="entry name" value="GTP-CH-I_N"/>
</dbReference>
<evidence type="ECO:0000256" key="6">
    <source>
        <dbReference type="HAMAP-Rule" id="MF_00223"/>
    </source>
</evidence>
<dbReference type="FunFam" id="3.30.1130.10:FF:000001">
    <property type="entry name" value="GTP cyclohydrolase 1"/>
    <property type="match status" value="1"/>
</dbReference>
<keyword evidence="6" id="KW-0342">GTP-binding</keyword>
<dbReference type="GO" id="GO:0005525">
    <property type="term" value="F:GTP binding"/>
    <property type="evidence" value="ECO:0007669"/>
    <property type="project" value="UniProtKB-KW"/>
</dbReference>
<comment type="subunit">
    <text evidence="6">Homopolymer.</text>
</comment>
<comment type="similarity">
    <text evidence="3 6">Belongs to the GTP cyclohydrolase I family.</text>
</comment>
<evidence type="ECO:0000256" key="3">
    <source>
        <dbReference type="ARBA" id="ARBA00008085"/>
    </source>
</evidence>
<name>A0A2N0VM10_9BACT</name>
<keyword evidence="6" id="KW-0862">Zinc</keyword>
<dbReference type="RefSeq" id="WP_101072785.1">
    <property type="nucleotide sequence ID" value="NZ_PISP01000001.1"/>
</dbReference>
<comment type="catalytic activity">
    <reaction evidence="1 6">
        <text>GTP + H2O = 7,8-dihydroneopterin 3'-triphosphate + formate + H(+)</text>
        <dbReference type="Rhea" id="RHEA:17473"/>
        <dbReference type="ChEBI" id="CHEBI:15377"/>
        <dbReference type="ChEBI" id="CHEBI:15378"/>
        <dbReference type="ChEBI" id="CHEBI:15740"/>
        <dbReference type="ChEBI" id="CHEBI:37565"/>
        <dbReference type="ChEBI" id="CHEBI:58462"/>
        <dbReference type="EC" id="3.5.4.16"/>
    </reaction>
</comment>
<dbReference type="InterPro" id="IPR020602">
    <property type="entry name" value="GTP_CycHdrlase_I_dom"/>
</dbReference>
<dbReference type="Gene3D" id="3.30.1130.10">
    <property type="match status" value="1"/>
</dbReference>
<dbReference type="HAMAP" id="MF_00223">
    <property type="entry name" value="FolE"/>
    <property type="match status" value="1"/>
</dbReference>
<feature type="binding site" evidence="6">
    <location>
        <position position="124"/>
    </location>
    <ligand>
        <name>Zn(2+)</name>
        <dbReference type="ChEBI" id="CHEBI:29105"/>
    </ligand>
</feature>
<dbReference type="GO" id="GO:0005737">
    <property type="term" value="C:cytoplasm"/>
    <property type="evidence" value="ECO:0007669"/>
    <property type="project" value="TreeGrafter"/>
</dbReference>
<dbReference type="NCBIfam" id="NF006824">
    <property type="entry name" value="PRK09347.1-1"/>
    <property type="match status" value="1"/>
</dbReference>
<dbReference type="GO" id="GO:0006730">
    <property type="term" value="P:one-carbon metabolic process"/>
    <property type="evidence" value="ECO:0007669"/>
    <property type="project" value="UniProtKB-UniRule"/>
</dbReference>
<dbReference type="PROSITE" id="PS00860">
    <property type="entry name" value="GTP_CYCLOHYDROL_1_2"/>
    <property type="match status" value="1"/>
</dbReference>
<dbReference type="NCBIfam" id="NF006825">
    <property type="entry name" value="PRK09347.1-2"/>
    <property type="match status" value="1"/>
</dbReference>
<keyword evidence="5 6" id="KW-0378">Hydrolase</keyword>
<dbReference type="GO" id="GO:0003934">
    <property type="term" value="F:GTP cyclohydrolase I activity"/>
    <property type="evidence" value="ECO:0007669"/>
    <property type="project" value="UniProtKB-UniRule"/>
</dbReference>
<evidence type="ECO:0000256" key="2">
    <source>
        <dbReference type="ARBA" id="ARBA00005080"/>
    </source>
</evidence>
<comment type="pathway">
    <text evidence="2 6">Cofactor biosynthesis; 7,8-dihydroneopterin triphosphate biosynthesis; 7,8-dihydroneopterin triphosphate from GTP: step 1/1.</text>
</comment>
<dbReference type="EC" id="3.5.4.16" evidence="6"/>
<dbReference type="UniPathway" id="UPA00848">
    <property type="reaction ID" value="UER00151"/>
</dbReference>
<feature type="binding site" evidence="6">
    <location>
        <position position="121"/>
    </location>
    <ligand>
        <name>Zn(2+)</name>
        <dbReference type="ChEBI" id="CHEBI:29105"/>
    </ligand>
</feature>
<dbReference type="EMBL" id="PISP01000001">
    <property type="protein sequence ID" value="PKD45212.1"/>
    <property type="molecule type" value="Genomic_DNA"/>
</dbReference>
<accession>A0A2N0VM10</accession>
<keyword evidence="9" id="KW-1185">Reference proteome</keyword>
<feature type="binding site" evidence="6">
    <location>
        <position position="192"/>
    </location>
    <ligand>
        <name>Zn(2+)</name>
        <dbReference type="ChEBI" id="CHEBI:29105"/>
    </ligand>
</feature>
<dbReference type="InterPro" id="IPR043133">
    <property type="entry name" value="GTP-CH-I_C/QueF"/>
</dbReference>
<dbReference type="Proteomes" id="UP000233398">
    <property type="component" value="Unassembled WGS sequence"/>
</dbReference>
<evidence type="ECO:0000313" key="9">
    <source>
        <dbReference type="Proteomes" id="UP000233398"/>
    </source>
</evidence>
<evidence type="ECO:0000313" key="8">
    <source>
        <dbReference type="EMBL" id="PKD45212.1"/>
    </source>
</evidence>
<gene>
    <name evidence="6" type="primary">folE</name>
    <name evidence="8" type="ORF">CWD77_07130</name>
</gene>
<keyword evidence="6" id="KW-0479">Metal-binding</keyword>
<evidence type="ECO:0000256" key="4">
    <source>
        <dbReference type="ARBA" id="ARBA00022563"/>
    </source>
</evidence>
<dbReference type="GO" id="GO:0008270">
    <property type="term" value="F:zinc ion binding"/>
    <property type="evidence" value="ECO:0007669"/>
    <property type="project" value="UniProtKB-UniRule"/>
</dbReference>
<dbReference type="GO" id="GO:0046654">
    <property type="term" value="P:tetrahydrofolate biosynthetic process"/>
    <property type="evidence" value="ECO:0007669"/>
    <property type="project" value="UniProtKB-UniRule"/>
</dbReference>
<dbReference type="PANTHER" id="PTHR11109:SF7">
    <property type="entry name" value="GTP CYCLOHYDROLASE 1"/>
    <property type="match status" value="1"/>
</dbReference>
<evidence type="ECO:0000256" key="5">
    <source>
        <dbReference type="ARBA" id="ARBA00022801"/>
    </source>
</evidence>
<dbReference type="GO" id="GO:0006729">
    <property type="term" value="P:tetrahydrobiopterin biosynthetic process"/>
    <property type="evidence" value="ECO:0007669"/>
    <property type="project" value="TreeGrafter"/>
</dbReference>
<dbReference type="InterPro" id="IPR001474">
    <property type="entry name" value="GTP_CycHdrlase_I"/>
</dbReference>
<proteinExistence type="inferred from homology"/>
<protein>
    <recommendedName>
        <fullName evidence="6">GTP cyclohydrolase 1</fullName>
        <ecNumber evidence="6">3.5.4.16</ecNumber>
    </recommendedName>
    <alternativeName>
        <fullName evidence="6">GTP cyclohydrolase I</fullName>
        <shortName evidence="6">GTP-CH-I</shortName>
    </alternativeName>
</protein>
<dbReference type="SUPFAM" id="SSF55620">
    <property type="entry name" value="Tetrahydrobiopterin biosynthesis enzymes-like"/>
    <property type="match status" value="1"/>
</dbReference>
<reference evidence="8 9" key="1">
    <citation type="submission" date="2017-11" db="EMBL/GenBank/DDBJ databases">
        <title>Rhodohalobacter 15182 sp. nov., isolated from a salt lake.</title>
        <authorList>
            <person name="Han S."/>
        </authorList>
    </citation>
    <scope>NUCLEOTIDE SEQUENCE [LARGE SCALE GENOMIC DNA]</scope>
    <source>
        <strain evidence="8 9">15182</strain>
    </source>
</reference>
<comment type="caution">
    <text evidence="8">The sequence shown here is derived from an EMBL/GenBank/DDBJ whole genome shotgun (WGS) entry which is preliminary data.</text>
</comment>
<dbReference type="NCBIfam" id="TIGR00063">
    <property type="entry name" value="folE"/>
    <property type="match status" value="1"/>
</dbReference>